<comment type="similarity">
    <text evidence="1">Belongs to the NAD(P)H dehydrogenase (quinone) family.</text>
</comment>
<comment type="caution">
    <text evidence="4">The sequence shown here is derived from an EMBL/GenBank/DDBJ whole genome shotgun (WGS) entry which is preliminary data.</text>
</comment>
<dbReference type="AlphaFoldDB" id="J2KP30"/>
<evidence type="ECO:0000259" key="3">
    <source>
        <dbReference type="Pfam" id="PF02525"/>
    </source>
</evidence>
<dbReference type="InterPro" id="IPR003680">
    <property type="entry name" value="Flavodoxin_fold"/>
</dbReference>
<dbReference type="PATRIC" id="fig|1144316.3.peg.722"/>
<dbReference type="Proteomes" id="UP000007509">
    <property type="component" value="Unassembled WGS sequence"/>
</dbReference>
<dbReference type="GO" id="GO:0003955">
    <property type="term" value="F:NAD(P)H dehydrogenase (quinone) activity"/>
    <property type="evidence" value="ECO:0007669"/>
    <property type="project" value="TreeGrafter"/>
</dbReference>
<feature type="domain" description="Flavodoxin-like fold" evidence="3">
    <location>
        <begin position="1"/>
        <end position="185"/>
    </location>
</feature>
<dbReference type="GO" id="GO:0005829">
    <property type="term" value="C:cytosol"/>
    <property type="evidence" value="ECO:0007669"/>
    <property type="project" value="TreeGrafter"/>
</dbReference>
<sequence>MRHLIIYAHPNENSLNHYLLNTVLEGLQSENHETMVRDLYQIKFNPVLSPEDMHGQRMGKVSEDVKCEQDYISWAEHVTFIYPIWWTGMPAIMKGYIDRVFSYGFAYRYDQGIQKGLLTGKQAVIINTHGKSNQEYERIGMDKALSLTSDTGIFVYSGFEINHHFFFDKADRPTPENIESWTEQIKDAYVKNRYTSDSHHTFQ</sequence>
<organism evidence="4 5">
    <name type="scientific">Chryseobacterium populi</name>
    <dbReference type="NCBI Taxonomy" id="1144316"/>
    <lineage>
        <taxon>Bacteria</taxon>
        <taxon>Pseudomonadati</taxon>
        <taxon>Bacteroidota</taxon>
        <taxon>Flavobacteriia</taxon>
        <taxon>Flavobacteriales</taxon>
        <taxon>Weeksellaceae</taxon>
        <taxon>Chryseobacterium group</taxon>
        <taxon>Chryseobacterium</taxon>
    </lineage>
</organism>
<dbReference type="RefSeq" id="WP_007840756.1">
    <property type="nucleotide sequence ID" value="NZ_AKJY01000012.1"/>
</dbReference>
<keyword evidence="2" id="KW-0560">Oxidoreductase</keyword>
<dbReference type="PANTHER" id="PTHR10204:SF34">
    <property type="entry name" value="NAD(P)H DEHYDROGENASE [QUINONE] 1 ISOFORM 1"/>
    <property type="match status" value="1"/>
</dbReference>
<evidence type="ECO:0000313" key="4">
    <source>
        <dbReference type="EMBL" id="EJL74833.1"/>
    </source>
</evidence>
<dbReference type="PANTHER" id="PTHR10204">
    <property type="entry name" value="NAD P H OXIDOREDUCTASE-RELATED"/>
    <property type="match status" value="1"/>
</dbReference>
<dbReference type="OrthoDB" id="652200at2"/>
<proteinExistence type="inferred from homology"/>
<evidence type="ECO:0000256" key="2">
    <source>
        <dbReference type="ARBA" id="ARBA00023002"/>
    </source>
</evidence>
<gene>
    <name evidence="4" type="ORF">PMI13_00712</name>
</gene>
<reference evidence="4 5" key="1">
    <citation type="journal article" date="2012" name="J. Bacteriol.">
        <title>Twenty-one genome sequences from Pseudomonas species and 19 genome sequences from diverse bacteria isolated from the rhizosphere and endosphere of Populus deltoides.</title>
        <authorList>
            <person name="Brown S.D."/>
            <person name="Utturkar S.M."/>
            <person name="Klingeman D.M."/>
            <person name="Johnson C.M."/>
            <person name="Martin S.L."/>
            <person name="Land M.L."/>
            <person name="Lu T.Y."/>
            <person name="Schadt C.W."/>
            <person name="Doktycz M.J."/>
            <person name="Pelletier D.A."/>
        </authorList>
    </citation>
    <scope>NUCLEOTIDE SEQUENCE [LARGE SCALE GENOMIC DNA]</scope>
    <source>
        <strain evidence="4 5">CF314</strain>
    </source>
</reference>
<keyword evidence="5" id="KW-1185">Reference proteome</keyword>
<dbReference type="InterPro" id="IPR029039">
    <property type="entry name" value="Flavoprotein-like_sf"/>
</dbReference>
<dbReference type="Pfam" id="PF02525">
    <property type="entry name" value="Flavodoxin_2"/>
    <property type="match status" value="1"/>
</dbReference>
<accession>J2KP30</accession>
<protein>
    <submittedName>
        <fullName evidence="4">Putative NADPH-quinone reductase (Modulator of drug activity B)</fullName>
    </submittedName>
</protein>
<name>J2KP30_9FLAO</name>
<dbReference type="EMBL" id="AKJY01000012">
    <property type="protein sequence ID" value="EJL74833.1"/>
    <property type="molecule type" value="Genomic_DNA"/>
</dbReference>
<dbReference type="SUPFAM" id="SSF52218">
    <property type="entry name" value="Flavoproteins"/>
    <property type="match status" value="1"/>
</dbReference>
<dbReference type="InterPro" id="IPR051545">
    <property type="entry name" value="NAD(P)H_dehydrogenase_qn"/>
</dbReference>
<dbReference type="Gene3D" id="3.40.50.360">
    <property type="match status" value="1"/>
</dbReference>
<evidence type="ECO:0000313" key="5">
    <source>
        <dbReference type="Proteomes" id="UP000007509"/>
    </source>
</evidence>
<evidence type="ECO:0000256" key="1">
    <source>
        <dbReference type="ARBA" id="ARBA00006252"/>
    </source>
</evidence>